<dbReference type="EMBL" id="CP002305">
    <property type="protein sequence ID" value="ADQ16513.1"/>
    <property type="molecule type" value="Genomic_DNA"/>
</dbReference>
<dbReference type="Pfam" id="PF01029">
    <property type="entry name" value="NusB"/>
    <property type="match status" value="1"/>
</dbReference>
<accession>E4RQ30</accession>
<dbReference type="InterPro" id="IPR035926">
    <property type="entry name" value="NusB-like_sf"/>
</dbReference>
<dbReference type="GO" id="GO:0006353">
    <property type="term" value="P:DNA-templated transcription termination"/>
    <property type="evidence" value="ECO:0007669"/>
    <property type="project" value="InterPro"/>
</dbReference>
<dbReference type="GO" id="GO:0031564">
    <property type="term" value="P:transcription antitermination"/>
    <property type="evidence" value="ECO:0007669"/>
    <property type="project" value="UniProtKB-KW"/>
</dbReference>
<dbReference type="OrthoDB" id="9787568at2"/>
<protein>
    <submittedName>
        <fullName evidence="7">NusB antitermination factor</fullName>
    </submittedName>
</protein>
<reference evidence="7 8" key="2">
    <citation type="journal article" date="2011" name="Stand. Genomic Sci.">
        <title>Complete genome sequence of Leadbetterella byssophila type strain (4M15).</title>
        <authorList>
            <person name="Abt B."/>
            <person name="Teshima H."/>
            <person name="Lucas S."/>
            <person name="Lapidus A."/>
            <person name="Del Rio T.G."/>
            <person name="Nolan M."/>
            <person name="Tice H."/>
            <person name="Cheng J.F."/>
            <person name="Pitluck S."/>
            <person name="Liolios K."/>
            <person name="Pagani I."/>
            <person name="Ivanova N."/>
            <person name="Mavromatis K."/>
            <person name="Pati A."/>
            <person name="Tapia R."/>
            <person name="Han C."/>
            <person name="Goodwin L."/>
            <person name="Chen A."/>
            <person name="Palaniappan K."/>
            <person name="Land M."/>
            <person name="Hauser L."/>
            <person name="Chang Y.J."/>
            <person name="Jeffries C.D."/>
            <person name="Rohde M."/>
            <person name="Goker M."/>
            <person name="Tindall B.J."/>
            <person name="Detter J.C."/>
            <person name="Woyke T."/>
            <person name="Bristow J."/>
            <person name="Eisen J.A."/>
            <person name="Markowitz V."/>
            <person name="Hugenholtz P."/>
            <person name="Klenk H.P."/>
            <person name="Kyrpides N.C."/>
        </authorList>
    </citation>
    <scope>NUCLEOTIDE SEQUENCE [LARGE SCALE GENOMIC DNA]</scope>
    <source>
        <strain evidence="8">DSM 17132 / JCM 16389 / KACC 11308 / NBRC 106382 / 4M15</strain>
    </source>
</reference>
<organism evidence="7 8">
    <name type="scientific">Leadbetterella byssophila (strain DSM 17132 / JCM 16389 / KACC 11308 / NBRC 106382 / 4M15)</name>
    <dbReference type="NCBI Taxonomy" id="649349"/>
    <lineage>
        <taxon>Bacteria</taxon>
        <taxon>Pseudomonadati</taxon>
        <taxon>Bacteroidota</taxon>
        <taxon>Cytophagia</taxon>
        <taxon>Cytophagales</taxon>
        <taxon>Leadbetterellaceae</taxon>
        <taxon>Leadbetterella</taxon>
    </lineage>
</organism>
<dbReference type="KEGG" id="lby:Lbys_0753"/>
<evidence type="ECO:0000256" key="2">
    <source>
        <dbReference type="ARBA" id="ARBA00022814"/>
    </source>
</evidence>
<keyword evidence="2" id="KW-0889">Transcription antitermination</keyword>
<dbReference type="STRING" id="649349.Lbys_0753"/>
<dbReference type="PANTHER" id="PTHR11078">
    <property type="entry name" value="N UTILIZATION SUBSTANCE PROTEIN B-RELATED"/>
    <property type="match status" value="1"/>
</dbReference>
<gene>
    <name evidence="7" type="ordered locus">Lbys_0753</name>
</gene>
<feature type="domain" description="NusB/RsmB/TIM44" evidence="6">
    <location>
        <begin position="257"/>
        <end position="350"/>
    </location>
</feature>
<evidence type="ECO:0000256" key="4">
    <source>
        <dbReference type="ARBA" id="ARBA00023015"/>
    </source>
</evidence>
<keyword evidence="8" id="KW-1185">Reference proteome</keyword>
<evidence type="ECO:0000259" key="6">
    <source>
        <dbReference type="Pfam" id="PF01029"/>
    </source>
</evidence>
<dbReference type="PANTHER" id="PTHR11078:SF3">
    <property type="entry name" value="ANTITERMINATION NUSB DOMAIN-CONTAINING PROTEIN"/>
    <property type="match status" value="1"/>
</dbReference>
<evidence type="ECO:0000313" key="8">
    <source>
        <dbReference type="Proteomes" id="UP000007435"/>
    </source>
</evidence>
<dbReference type="Proteomes" id="UP000007435">
    <property type="component" value="Chromosome"/>
</dbReference>
<dbReference type="AlphaFoldDB" id="E4RQ30"/>
<evidence type="ECO:0000256" key="5">
    <source>
        <dbReference type="ARBA" id="ARBA00023163"/>
    </source>
</evidence>
<evidence type="ECO:0000256" key="1">
    <source>
        <dbReference type="ARBA" id="ARBA00005952"/>
    </source>
</evidence>
<dbReference type="GO" id="GO:0003723">
    <property type="term" value="F:RNA binding"/>
    <property type="evidence" value="ECO:0007669"/>
    <property type="project" value="UniProtKB-KW"/>
</dbReference>
<dbReference type="InterPro" id="IPR006027">
    <property type="entry name" value="NusB_RsmB_TIM44"/>
</dbReference>
<evidence type="ECO:0000313" key="7">
    <source>
        <dbReference type="EMBL" id="ADQ16513.1"/>
    </source>
</evidence>
<evidence type="ECO:0000256" key="3">
    <source>
        <dbReference type="ARBA" id="ARBA00022884"/>
    </source>
</evidence>
<reference key="1">
    <citation type="submission" date="2010-11" db="EMBL/GenBank/DDBJ databases">
        <title>The complete genome of Leadbetterella byssophila DSM 17132.</title>
        <authorList>
            <consortium name="US DOE Joint Genome Institute (JGI-PGF)"/>
            <person name="Lucas S."/>
            <person name="Copeland A."/>
            <person name="Lapidus A."/>
            <person name="Glavina del Rio T."/>
            <person name="Dalin E."/>
            <person name="Tice H."/>
            <person name="Bruce D."/>
            <person name="Goodwin L."/>
            <person name="Pitluck S."/>
            <person name="Kyrpides N."/>
            <person name="Mavromatis K."/>
            <person name="Ivanova N."/>
            <person name="Teshima H."/>
            <person name="Brettin T."/>
            <person name="Detter J.C."/>
            <person name="Han C."/>
            <person name="Tapia R."/>
            <person name="Land M."/>
            <person name="Hauser L."/>
            <person name="Markowitz V."/>
            <person name="Cheng J.-F."/>
            <person name="Hugenholtz P."/>
            <person name="Woyke T."/>
            <person name="Wu D."/>
            <person name="Tindall B."/>
            <person name="Pomrenke H.G."/>
            <person name="Brambilla E."/>
            <person name="Klenk H.-P."/>
            <person name="Eisen J.A."/>
        </authorList>
    </citation>
    <scope>NUCLEOTIDE SEQUENCE [LARGE SCALE GENOMIC DNA]</scope>
    <source>
        <strain>DSM 17132</strain>
    </source>
</reference>
<dbReference type="eggNOG" id="COG0781">
    <property type="taxonomic scope" value="Bacteria"/>
</dbReference>
<dbReference type="HOGENOM" id="CLU_058797_0_0_10"/>
<keyword evidence="4" id="KW-0805">Transcription regulation</keyword>
<dbReference type="GO" id="GO:0005829">
    <property type="term" value="C:cytosol"/>
    <property type="evidence" value="ECO:0007669"/>
    <property type="project" value="TreeGrafter"/>
</dbReference>
<name>E4RQ30_LEAB4</name>
<dbReference type="Gene3D" id="1.10.940.10">
    <property type="entry name" value="NusB-like"/>
    <property type="match status" value="1"/>
</dbReference>
<dbReference type="NCBIfam" id="TIGR01951">
    <property type="entry name" value="nusB"/>
    <property type="match status" value="1"/>
</dbReference>
<proteinExistence type="inferred from homology"/>
<dbReference type="InterPro" id="IPR011605">
    <property type="entry name" value="NusB_fam"/>
</dbReference>
<dbReference type="RefSeq" id="WP_013407565.1">
    <property type="nucleotide sequence ID" value="NC_014655.1"/>
</dbReference>
<sequence length="371" mass="43091">MLNRRLARVRAMQQLYALKIAKGANFLLAQDLISDAFAPDLNSMEKQDRTKLAGKAKLAQSLFEDEVKKKDSHPDEVYPPEVRTAVAKAREYYRLKNKKDYEYHSIQTLLDAERTYDIYLYLLNLLVLLQAKSDSVLAKNRALLAIKNTKDLEFLSLKRSVNFDQDPTLINKLYNEAIKNNAHVKEYVEKVNKTLEDDLAIVKYLIKNVLLKHEVSVEFFEKLHLFWSEDKEILRTMLFHSFANFVEDEVVVIEKLDDQWEDTKDFLRTLFKETAVKDEELLEHILPHLKNWDLERIIGTDLILLKMAVAELTTFPSIPVKVTINEIIEIAKNYSSEKSKVFINGLLDSICKDLQQKGLIKKTGRGMIDNR</sequence>
<dbReference type="SUPFAM" id="SSF48013">
    <property type="entry name" value="NusB-like"/>
    <property type="match status" value="1"/>
</dbReference>
<comment type="similarity">
    <text evidence="1">Belongs to the NusB family.</text>
</comment>
<keyword evidence="5" id="KW-0804">Transcription</keyword>
<keyword evidence="3" id="KW-0694">RNA-binding</keyword>